<name>A0A6G1U0M1_9BACT</name>
<evidence type="ECO:0000313" key="7">
    <source>
        <dbReference type="EMBL" id="MQN80956.1"/>
    </source>
</evidence>
<feature type="transmembrane region" description="Helical" evidence="6">
    <location>
        <begin position="20"/>
        <end position="41"/>
    </location>
</feature>
<evidence type="ECO:0000256" key="2">
    <source>
        <dbReference type="ARBA" id="ARBA00022475"/>
    </source>
</evidence>
<dbReference type="InterPro" id="IPR050833">
    <property type="entry name" value="Poly_Biosynth_Transport"/>
</dbReference>
<evidence type="ECO:0000256" key="1">
    <source>
        <dbReference type="ARBA" id="ARBA00004651"/>
    </source>
</evidence>
<dbReference type="RefSeq" id="WP_153123805.1">
    <property type="nucleotide sequence ID" value="NZ_VZCB01000063.1"/>
</dbReference>
<feature type="transmembrane region" description="Helical" evidence="6">
    <location>
        <begin position="93"/>
        <end position="119"/>
    </location>
</feature>
<proteinExistence type="predicted"/>
<evidence type="ECO:0000256" key="6">
    <source>
        <dbReference type="SAM" id="Phobius"/>
    </source>
</evidence>
<evidence type="ECO:0000256" key="5">
    <source>
        <dbReference type="ARBA" id="ARBA00023136"/>
    </source>
</evidence>
<reference evidence="7 8" key="1">
    <citation type="submission" date="2019-09" db="EMBL/GenBank/DDBJ databases">
        <title>Distinct polysaccharide growth profiles of human intestinal Prevotella copri isolates.</title>
        <authorList>
            <person name="Fehlner-Peach H."/>
            <person name="Magnabosco C."/>
            <person name="Raghavan V."/>
            <person name="Scher J.U."/>
            <person name="Tett A."/>
            <person name="Cox L.M."/>
            <person name="Gottsegen C."/>
            <person name="Watters A."/>
            <person name="Wiltshire- Gordon J.D."/>
            <person name="Segata N."/>
            <person name="Bonneau R."/>
            <person name="Littman D.R."/>
        </authorList>
    </citation>
    <scope>NUCLEOTIDE SEQUENCE [LARGE SCALE GENOMIC DNA]</scope>
    <source>
        <strain evidence="8">iA622</strain>
    </source>
</reference>
<dbReference type="EMBL" id="VZCB01000063">
    <property type="protein sequence ID" value="MQN80956.1"/>
    <property type="molecule type" value="Genomic_DNA"/>
</dbReference>
<feature type="transmembrane region" description="Helical" evidence="6">
    <location>
        <begin position="312"/>
        <end position="333"/>
    </location>
</feature>
<keyword evidence="3 6" id="KW-0812">Transmembrane</keyword>
<feature type="transmembrane region" description="Helical" evidence="6">
    <location>
        <begin position="165"/>
        <end position="186"/>
    </location>
</feature>
<accession>A0A6G1U0M1</accession>
<feature type="transmembrane region" description="Helical" evidence="6">
    <location>
        <begin position="412"/>
        <end position="430"/>
    </location>
</feature>
<comment type="subcellular location">
    <subcellularLocation>
        <location evidence="1">Cell membrane</location>
        <topology evidence="1">Multi-pass membrane protein</topology>
    </subcellularLocation>
</comment>
<dbReference type="AlphaFoldDB" id="A0A6G1U0M1"/>
<dbReference type="Proteomes" id="UP000480425">
    <property type="component" value="Unassembled WGS sequence"/>
</dbReference>
<evidence type="ECO:0000313" key="8">
    <source>
        <dbReference type="Proteomes" id="UP000480425"/>
    </source>
</evidence>
<feature type="transmembrane region" description="Helical" evidence="6">
    <location>
        <begin position="131"/>
        <end position="153"/>
    </location>
</feature>
<evidence type="ECO:0000256" key="3">
    <source>
        <dbReference type="ARBA" id="ARBA00022692"/>
    </source>
</evidence>
<comment type="caution">
    <text evidence="7">The sequence shown here is derived from an EMBL/GenBank/DDBJ whole genome shotgun (WGS) entry which is preliminary data.</text>
</comment>
<sequence length="516" mass="59394">MSENSNKSVIDNRRVMKNTVFLYLRMLFVMIISLYTVRIVLRELGVVDYGINNVVGSVVALCSFLTSSLTAVCNRYFSKEIVKGDKVSFNNCFCLNVTSFSVLALLAVVLLETFGIWYLNNKMIIPEDRMFAAHIVYQFSIINLCLSFISIPYNSLIISHERMSFFAYVGIFESVAKLLVAYLIVISVGDKLIYYNFLSLIVTVAVTLAYIIYCFKYFSESRYRFYWNKKEFEEIFTFVSWYFFGSISAVIKSSGLNLLINAFFSPSVNAARAIAFQVEGALRKFTDGFFTASKPQIYKAYSNNEHEGLNRMLIRTSLICTFLMAFLSLPIFFNAESILSLWLGNVPQKSVIFLQLIIIDSILNVITEPIILTILATGQQKIYQIVEFILRVSILPISYMFLSFGYEAEITMVVSILMSIISVYVRILMLAGKYSKFELKRFMKYVTKLILGYTFIIILVKQIEKDSMNEFLYIIFSSVIVSLLGLFLLFYMLEQKERYIIMSKSVHLIAKKKYDE</sequence>
<feature type="transmembrane region" description="Helical" evidence="6">
    <location>
        <begin position="53"/>
        <end position="72"/>
    </location>
</feature>
<evidence type="ECO:0000256" key="4">
    <source>
        <dbReference type="ARBA" id="ARBA00022989"/>
    </source>
</evidence>
<dbReference type="OrthoDB" id="5365632at2"/>
<protein>
    <submittedName>
        <fullName evidence="7">Lipopolysaccharide biosynthesis protein</fullName>
    </submittedName>
</protein>
<dbReference type="PANTHER" id="PTHR30250">
    <property type="entry name" value="PST FAMILY PREDICTED COLANIC ACID TRANSPORTER"/>
    <property type="match status" value="1"/>
</dbReference>
<feature type="transmembrane region" description="Helical" evidence="6">
    <location>
        <begin position="472"/>
        <end position="493"/>
    </location>
</feature>
<keyword evidence="5 6" id="KW-0472">Membrane</keyword>
<feature type="transmembrane region" description="Helical" evidence="6">
    <location>
        <begin position="353"/>
        <end position="376"/>
    </location>
</feature>
<feature type="transmembrane region" description="Helical" evidence="6">
    <location>
        <begin position="442"/>
        <end position="460"/>
    </location>
</feature>
<dbReference type="GO" id="GO:0005886">
    <property type="term" value="C:plasma membrane"/>
    <property type="evidence" value="ECO:0007669"/>
    <property type="project" value="UniProtKB-SubCell"/>
</dbReference>
<dbReference type="PANTHER" id="PTHR30250:SF26">
    <property type="entry name" value="PSMA PROTEIN"/>
    <property type="match status" value="1"/>
</dbReference>
<organism evidence="7 8">
    <name type="scientific">Segatella copri</name>
    <dbReference type="NCBI Taxonomy" id="165179"/>
    <lineage>
        <taxon>Bacteria</taxon>
        <taxon>Pseudomonadati</taxon>
        <taxon>Bacteroidota</taxon>
        <taxon>Bacteroidia</taxon>
        <taxon>Bacteroidales</taxon>
        <taxon>Prevotellaceae</taxon>
        <taxon>Segatella</taxon>
    </lineage>
</organism>
<feature type="transmembrane region" description="Helical" evidence="6">
    <location>
        <begin position="192"/>
        <end position="215"/>
    </location>
</feature>
<keyword evidence="2" id="KW-1003">Cell membrane</keyword>
<gene>
    <name evidence="7" type="ORF">F7D73_08315</name>
</gene>
<feature type="transmembrane region" description="Helical" evidence="6">
    <location>
        <begin position="388"/>
        <end position="406"/>
    </location>
</feature>
<keyword evidence="4 6" id="KW-1133">Transmembrane helix</keyword>